<gene>
    <name evidence="6" type="ORF">GPUH_LOCUS21303</name>
</gene>
<reference evidence="8" key="1">
    <citation type="submission" date="2016-06" db="UniProtKB">
        <authorList>
            <consortium name="WormBaseParasite"/>
        </authorList>
    </citation>
    <scope>IDENTIFICATION</scope>
</reference>
<comment type="function">
    <text evidence="4">Component of the exocyst complex involved in the docking of exocytic vesicles with fusion sites on the plasma membrane.</text>
</comment>
<dbReference type="AlphaFoldDB" id="A0A183EK12"/>
<dbReference type="Proteomes" id="UP000271098">
    <property type="component" value="Unassembled WGS sequence"/>
</dbReference>
<reference evidence="6 7" key="2">
    <citation type="submission" date="2018-11" db="EMBL/GenBank/DDBJ databases">
        <authorList>
            <consortium name="Pathogen Informatics"/>
        </authorList>
    </citation>
    <scope>NUCLEOTIDE SEQUENCE [LARGE SCALE GENOMIC DNA]</scope>
</reference>
<dbReference type="GO" id="GO:0000145">
    <property type="term" value="C:exocyst"/>
    <property type="evidence" value="ECO:0007669"/>
    <property type="project" value="UniProtKB-UniRule"/>
</dbReference>
<keyword evidence="4" id="KW-0653">Protein transport</keyword>
<evidence type="ECO:0000313" key="8">
    <source>
        <dbReference type="WBParaSite" id="GPUH_0002132801-mRNA-1"/>
    </source>
</evidence>
<evidence type="ECO:0000256" key="3">
    <source>
        <dbReference type="ARBA" id="ARBA00022483"/>
    </source>
</evidence>
<dbReference type="InterPro" id="IPR039481">
    <property type="entry name" value="EXOC2/Sec5_N_dom"/>
</dbReference>
<evidence type="ECO:0000256" key="2">
    <source>
        <dbReference type="ARBA" id="ARBA00022448"/>
    </source>
</evidence>
<evidence type="ECO:0000256" key="1">
    <source>
        <dbReference type="ARBA" id="ARBA00010578"/>
    </source>
</evidence>
<proteinExistence type="inferred from homology"/>
<evidence type="ECO:0000256" key="4">
    <source>
        <dbReference type="RuleBase" id="RU365069"/>
    </source>
</evidence>
<comment type="subunit">
    <text evidence="4">Component of the exocyst complex.</text>
</comment>
<keyword evidence="7" id="KW-1185">Reference proteome</keyword>
<organism evidence="8">
    <name type="scientific">Gongylonema pulchrum</name>
    <dbReference type="NCBI Taxonomy" id="637853"/>
    <lineage>
        <taxon>Eukaryota</taxon>
        <taxon>Metazoa</taxon>
        <taxon>Ecdysozoa</taxon>
        <taxon>Nematoda</taxon>
        <taxon>Chromadorea</taxon>
        <taxon>Rhabditida</taxon>
        <taxon>Spirurina</taxon>
        <taxon>Spiruromorpha</taxon>
        <taxon>Spiruroidea</taxon>
        <taxon>Gongylonematidae</taxon>
        <taxon>Gongylonema</taxon>
    </lineage>
</organism>
<accession>A0A183EK12</accession>
<dbReference type="GO" id="GO:0006887">
    <property type="term" value="P:exocytosis"/>
    <property type="evidence" value="ECO:0007669"/>
    <property type="project" value="UniProtKB-KW"/>
</dbReference>
<dbReference type="InterPro" id="IPR029175">
    <property type="entry name" value="EXOC2/Sec5"/>
</dbReference>
<keyword evidence="3 4" id="KW-0268">Exocytosis</keyword>
<dbReference type="Pfam" id="PF15469">
    <property type="entry name" value="Sec5"/>
    <property type="match status" value="1"/>
</dbReference>
<comment type="similarity">
    <text evidence="1 4">Belongs to the SEC5 family.</text>
</comment>
<dbReference type="GO" id="GO:0006893">
    <property type="term" value="P:Golgi to plasma membrane transport"/>
    <property type="evidence" value="ECO:0007669"/>
    <property type="project" value="UniProtKB-UniRule"/>
</dbReference>
<sequence>MTFRQNLVKFYQQTKCATFPSLFESASYEHLPNEDVSDFIKELIMCLVFIQSEVCLIAPHLTSEILSSAVQTAFDQLLIRLGRLQNLSPEQTTQIVIDTTALEESVQNFLSLGTRAVVNAFRAKLVKKLDQQSFQRSLRNFRASMRMAIASLNCDQSNANDSSDI</sequence>
<evidence type="ECO:0000259" key="5">
    <source>
        <dbReference type="Pfam" id="PF15469"/>
    </source>
</evidence>
<evidence type="ECO:0000313" key="6">
    <source>
        <dbReference type="EMBL" id="VDN37959.1"/>
    </source>
</evidence>
<feature type="domain" description="Exocyst complex component EXOC2/Sec5 N-terminal" evidence="5">
    <location>
        <begin position="5"/>
        <end position="151"/>
    </location>
</feature>
<dbReference type="OrthoDB" id="26242at2759"/>
<evidence type="ECO:0000313" key="7">
    <source>
        <dbReference type="Proteomes" id="UP000271098"/>
    </source>
</evidence>
<dbReference type="GO" id="GO:0015031">
    <property type="term" value="P:protein transport"/>
    <property type="evidence" value="ECO:0007669"/>
    <property type="project" value="UniProtKB-KW"/>
</dbReference>
<keyword evidence="2 4" id="KW-0813">Transport</keyword>
<dbReference type="PANTHER" id="PTHR13043">
    <property type="entry name" value="EXOCYST COMPLEX COMPONENT SEC5"/>
    <property type="match status" value="1"/>
</dbReference>
<protein>
    <recommendedName>
        <fullName evidence="4">Exocyst complex component 2</fullName>
    </recommendedName>
</protein>
<name>A0A183EK12_9BILA</name>
<dbReference type="PANTHER" id="PTHR13043:SF1">
    <property type="entry name" value="EXOCYST COMPLEX COMPONENT 2"/>
    <property type="match status" value="1"/>
</dbReference>
<dbReference type="EMBL" id="UYRT01092272">
    <property type="protein sequence ID" value="VDN37959.1"/>
    <property type="molecule type" value="Genomic_DNA"/>
</dbReference>
<dbReference type="WBParaSite" id="GPUH_0002132801-mRNA-1">
    <property type="protein sequence ID" value="GPUH_0002132801-mRNA-1"/>
    <property type="gene ID" value="GPUH_0002132801"/>
</dbReference>